<dbReference type="Pfam" id="PF05913">
    <property type="entry name" value="MupG_C"/>
    <property type="match status" value="1"/>
</dbReference>
<name>A0AB35UJJ9_9FIRM</name>
<reference evidence="3" key="1">
    <citation type="submission" date="2022-03" db="EMBL/GenBank/DDBJ databases">
        <title>First case of bacteraemia caused by Dielma fastidiosa in a patient hospitalised with diverticulitis.</title>
        <authorList>
            <person name="Forman-Ankjaer B."/>
            <person name="Hvid-Jensen F."/>
            <person name="Kobel C.M."/>
            <person name="Greve T."/>
        </authorList>
    </citation>
    <scope>NUCLEOTIDE SEQUENCE</scope>
    <source>
        <strain evidence="3">AUH_DF_2021</strain>
    </source>
</reference>
<dbReference type="InterPro" id="IPR008589">
    <property type="entry name" value="MupG"/>
</dbReference>
<evidence type="ECO:0000259" key="2">
    <source>
        <dbReference type="Pfam" id="PF19200"/>
    </source>
</evidence>
<dbReference type="InterPro" id="IPR029000">
    <property type="entry name" value="Cyclophilin-like_dom_sf"/>
</dbReference>
<dbReference type="SUPFAM" id="SSF50891">
    <property type="entry name" value="Cyclophilin-like"/>
    <property type="match status" value="1"/>
</dbReference>
<dbReference type="Gene3D" id="2.40.100.10">
    <property type="entry name" value="Cyclophilin-like"/>
    <property type="match status" value="1"/>
</dbReference>
<dbReference type="PANTHER" id="PTHR38435:SF1">
    <property type="entry name" value="DUF871 DOMAIN-CONTAINING PROTEIN"/>
    <property type="match status" value="1"/>
</dbReference>
<evidence type="ECO:0000313" key="3">
    <source>
        <dbReference type="EMBL" id="MDY5167011.1"/>
    </source>
</evidence>
<dbReference type="InterPro" id="IPR013785">
    <property type="entry name" value="Aldolase_TIM"/>
</dbReference>
<evidence type="ECO:0000259" key="1">
    <source>
        <dbReference type="Pfam" id="PF05913"/>
    </source>
</evidence>
<dbReference type="RefSeq" id="WP_320882970.1">
    <property type="nucleotide sequence ID" value="NZ_BAABZA010000001.1"/>
</dbReference>
<sequence>MMTLGISVYPDLQTVAEIKSYIEMASHYGIQTVFSSMWSVEGNKPAILNYFYELIEIAHCHSMQVCLDVNPECFKKLDADYNDLSVFKEINADILRMDISYDLEKSIALINNPYSIRIEFNASVTPPNFIQQLIEQGANVSNMSVSHNFYPQRYTGMKWNQFIENNEALKKLGVRVSAFISSQNDNTLGVWGASQGLCTVEKLRFLPMEQQVRILAATENVDQLVVGNAPASAEELQACCESLKVIEPDDEMPGVSIMKKFGAERNRFFPQKKLRLILNPLVTENEKDILFHFMPHSDVGDSSEWIWRSRMPRFLKPNIPYRCAAGEMFDVGDVVMVNNHYQHYAGEVQIVLQPIVNDGTRNLLGHLIDGEEQILELIRAGDVVVFLKGEN</sequence>
<evidence type="ECO:0000313" key="4">
    <source>
        <dbReference type="Proteomes" id="UP001276902"/>
    </source>
</evidence>
<dbReference type="PANTHER" id="PTHR38435">
    <property type="match status" value="1"/>
</dbReference>
<dbReference type="AlphaFoldDB" id="A0AB35UJJ9"/>
<dbReference type="InterPro" id="IPR043894">
    <property type="entry name" value="MupG_C"/>
</dbReference>
<comment type="caution">
    <text evidence="3">The sequence shown here is derived from an EMBL/GenBank/DDBJ whole genome shotgun (WGS) entry which is preliminary data.</text>
</comment>
<organism evidence="3 4">
    <name type="scientific">Dielma fastidiosa</name>
    <dbReference type="NCBI Taxonomy" id="1034346"/>
    <lineage>
        <taxon>Bacteria</taxon>
        <taxon>Bacillati</taxon>
        <taxon>Bacillota</taxon>
        <taxon>Erysipelotrichia</taxon>
        <taxon>Erysipelotrichales</taxon>
        <taxon>Erysipelotrichaceae</taxon>
        <taxon>Dielma</taxon>
    </lineage>
</organism>
<dbReference type="Pfam" id="PF19200">
    <property type="entry name" value="MupG_N"/>
    <property type="match status" value="1"/>
</dbReference>
<protein>
    <submittedName>
        <fullName evidence="3">MupG family TIM beta-alpha barrel fold protein</fullName>
    </submittedName>
</protein>
<proteinExistence type="predicted"/>
<dbReference type="InterPro" id="IPR043797">
    <property type="entry name" value="MupG_N"/>
</dbReference>
<dbReference type="InterPro" id="IPR017853">
    <property type="entry name" value="GH"/>
</dbReference>
<gene>
    <name evidence="3" type="ORF">MQE39_02575</name>
</gene>
<dbReference type="Gene3D" id="3.20.20.70">
    <property type="entry name" value="Aldolase class I"/>
    <property type="match status" value="1"/>
</dbReference>
<accession>A0AB35UJJ9</accession>
<dbReference type="Proteomes" id="UP001276902">
    <property type="component" value="Unassembled WGS sequence"/>
</dbReference>
<feature type="domain" description="6-phospho-N-acetylmuramidase C-terminal" evidence="1">
    <location>
        <begin position="275"/>
        <end position="383"/>
    </location>
</feature>
<dbReference type="EMBL" id="JALDAW010000008">
    <property type="protein sequence ID" value="MDY5167011.1"/>
    <property type="molecule type" value="Genomic_DNA"/>
</dbReference>
<dbReference type="SUPFAM" id="SSF51445">
    <property type="entry name" value="(Trans)glycosidases"/>
    <property type="match status" value="1"/>
</dbReference>
<feature type="domain" description="6-phospho-N-acetylmuramidase N-terminal" evidence="2">
    <location>
        <begin position="4"/>
        <end position="238"/>
    </location>
</feature>